<accession>A0A6I6J247</accession>
<organism evidence="2 3">
    <name type="scientific">Roseovarius faecimaris</name>
    <dbReference type="NCBI Taxonomy" id="2494550"/>
    <lineage>
        <taxon>Bacteria</taxon>
        <taxon>Pseudomonadati</taxon>
        <taxon>Pseudomonadota</taxon>
        <taxon>Alphaproteobacteria</taxon>
        <taxon>Rhodobacterales</taxon>
        <taxon>Roseobacteraceae</taxon>
        <taxon>Roseovarius</taxon>
    </lineage>
</organism>
<gene>
    <name evidence="2" type="ORF">EI983_11365</name>
</gene>
<protein>
    <submittedName>
        <fullName evidence="2">DUF1127 domain-containing protein</fullName>
    </submittedName>
</protein>
<reference evidence="3" key="1">
    <citation type="submission" date="2018-12" db="EMBL/GenBank/DDBJ databases">
        <title>Complete genome sequence of Roseovarius sp. MME-070.</title>
        <authorList>
            <person name="Nam Y.-D."/>
            <person name="Kang J."/>
            <person name="Chung W.-H."/>
            <person name="Park Y.S."/>
        </authorList>
    </citation>
    <scope>NUCLEOTIDE SEQUENCE [LARGE SCALE GENOMIC DNA]</scope>
    <source>
        <strain evidence="3">MME-070</strain>
    </source>
</reference>
<keyword evidence="3" id="KW-1185">Reference proteome</keyword>
<name>A0A6I6J247_9RHOB</name>
<evidence type="ECO:0000313" key="3">
    <source>
        <dbReference type="Proteomes" id="UP000428330"/>
    </source>
</evidence>
<evidence type="ECO:0000313" key="2">
    <source>
        <dbReference type="EMBL" id="QGX98838.1"/>
    </source>
</evidence>
<sequence length="69" mass="7807">MSAINKTLALPVRGRPGRIALFSLFDLARQRRALARMDDARLADLGLSREDAMAEAKRPVWDVPAHWHK</sequence>
<dbReference type="InterPro" id="IPR009506">
    <property type="entry name" value="YjiS-like"/>
</dbReference>
<feature type="domain" description="YjiS-like" evidence="1">
    <location>
        <begin position="28"/>
        <end position="52"/>
    </location>
</feature>
<dbReference type="EMBL" id="CP034348">
    <property type="protein sequence ID" value="QGX98838.1"/>
    <property type="molecule type" value="Genomic_DNA"/>
</dbReference>
<proteinExistence type="predicted"/>
<dbReference type="Proteomes" id="UP000428330">
    <property type="component" value="Chromosome"/>
</dbReference>
<dbReference type="AlphaFoldDB" id="A0A6I6J247"/>
<evidence type="ECO:0000259" key="1">
    <source>
        <dbReference type="Pfam" id="PF06568"/>
    </source>
</evidence>
<dbReference type="Pfam" id="PF06568">
    <property type="entry name" value="YjiS-like"/>
    <property type="match status" value="1"/>
</dbReference>
<dbReference type="RefSeq" id="WP_157707522.1">
    <property type="nucleotide sequence ID" value="NZ_CP034348.1"/>
</dbReference>
<dbReference type="KEGG" id="rom:EI983_11365"/>